<dbReference type="InterPro" id="IPR008256">
    <property type="entry name" value="Peptidase_S1B"/>
</dbReference>
<dbReference type="EMBL" id="CP093442">
    <property type="protein sequence ID" value="UOF01737.1"/>
    <property type="molecule type" value="Genomic_DNA"/>
</dbReference>
<evidence type="ECO:0000256" key="4">
    <source>
        <dbReference type="ARBA" id="ARBA00022801"/>
    </source>
</evidence>
<proteinExistence type="inferred from homology"/>
<dbReference type="PRINTS" id="PR00839">
    <property type="entry name" value="V8PROTEASE"/>
</dbReference>
<dbReference type="InterPro" id="IPR050966">
    <property type="entry name" value="Glutamyl_endopeptidase"/>
</dbReference>
<feature type="signal peptide" evidence="6">
    <location>
        <begin position="1"/>
        <end position="19"/>
    </location>
</feature>
<dbReference type="PROSITE" id="PS00134">
    <property type="entry name" value="TRYPSIN_HIS"/>
    <property type="match status" value="1"/>
</dbReference>
<dbReference type="PANTHER" id="PTHR15462:SF8">
    <property type="entry name" value="SERINE PROTEASE"/>
    <property type="match status" value="1"/>
</dbReference>
<evidence type="ECO:0000256" key="6">
    <source>
        <dbReference type="RuleBase" id="RU004296"/>
    </source>
</evidence>
<evidence type="ECO:0000256" key="3">
    <source>
        <dbReference type="ARBA" id="ARBA00022729"/>
    </source>
</evidence>
<comment type="similarity">
    <text evidence="1 6">Belongs to the peptidase S1B family.</text>
</comment>
<dbReference type="InterPro" id="IPR018114">
    <property type="entry name" value="TRYPSIN_HIS"/>
</dbReference>
<keyword evidence="2 6" id="KW-0645">Protease</keyword>
<evidence type="ECO:0000256" key="2">
    <source>
        <dbReference type="ARBA" id="ARBA00022670"/>
    </source>
</evidence>
<feature type="chain" id="PRO_5044959311" description="Serine protease" evidence="6">
    <location>
        <begin position="20"/>
        <end position="288"/>
    </location>
</feature>
<dbReference type="PANTHER" id="PTHR15462">
    <property type="entry name" value="SERINE PROTEASE"/>
    <property type="match status" value="1"/>
</dbReference>
<dbReference type="PROSITE" id="PS51257">
    <property type="entry name" value="PROKAR_LIPOPROTEIN"/>
    <property type="match status" value="1"/>
</dbReference>
<keyword evidence="8" id="KW-1185">Reference proteome</keyword>
<dbReference type="GO" id="GO:0006508">
    <property type="term" value="P:proteolysis"/>
    <property type="evidence" value="ECO:0007669"/>
    <property type="project" value="UniProtKB-KW"/>
</dbReference>
<evidence type="ECO:0000256" key="5">
    <source>
        <dbReference type="ARBA" id="ARBA00022825"/>
    </source>
</evidence>
<protein>
    <recommendedName>
        <fullName evidence="6">Serine protease</fullName>
        <ecNumber evidence="6">3.4.21.-</ecNumber>
    </recommendedName>
</protein>
<keyword evidence="5 6" id="KW-0720">Serine protease</keyword>
<evidence type="ECO:0000313" key="8">
    <source>
        <dbReference type="Proteomes" id="UP000830116"/>
    </source>
</evidence>
<dbReference type="Proteomes" id="UP000830116">
    <property type="component" value="Chromosome"/>
</dbReference>
<dbReference type="EC" id="3.4.21.-" evidence="6"/>
<dbReference type="SUPFAM" id="SSF50494">
    <property type="entry name" value="Trypsin-like serine proteases"/>
    <property type="match status" value="1"/>
</dbReference>
<dbReference type="InterPro" id="IPR043504">
    <property type="entry name" value="Peptidase_S1_PA_chymotrypsin"/>
</dbReference>
<gene>
    <name evidence="7" type="ORF">MNR06_02055</name>
</gene>
<sequence>MRLILLAASLLLASCSASQESLHTDGAAVIYGDDSRTDISSEDLNLQKIASAVSVIIEKSKLKPAVDGMIPFTRTLGQSYPLCESEKFQNQPLLGFCTGVLIGKNKVLTAGHCMDQKNRCAESLFVFGFNASKAESKVIPLEEIYRCKQVLKLQNRRGHADYAVIELDREVNAEPVALASEKTYAVGEPLLSLSYPLGLPLKKDLGRVLRDTEGAMLKMEVDTFSGSSGSPLFNAKGALVGILSTGMDDILEDDIYRVQTEGGCIEFNRCKNGTCFGETYTKVHGIDL</sequence>
<dbReference type="InterPro" id="IPR009003">
    <property type="entry name" value="Peptidase_S1_PA"/>
</dbReference>
<dbReference type="GO" id="GO:0008233">
    <property type="term" value="F:peptidase activity"/>
    <property type="evidence" value="ECO:0007669"/>
    <property type="project" value="UniProtKB-KW"/>
</dbReference>
<accession>A0ABY4C9Z4</accession>
<name>A0ABY4C9Z4_9BACT</name>
<keyword evidence="4 6" id="KW-0378">Hydrolase</keyword>
<evidence type="ECO:0000256" key="1">
    <source>
        <dbReference type="ARBA" id="ARBA00008764"/>
    </source>
</evidence>
<reference evidence="7" key="1">
    <citation type="submission" date="2022-03" db="EMBL/GenBank/DDBJ databases">
        <title>Genome Identification and Characterization of new species Bdellovibrio reynosense LBG001 sp. nov. from a Mexico soil sample.</title>
        <authorList>
            <person name="Camilli A."/>
            <person name="Ajao Y."/>
            <person name="Guo X."/>
        </authorList>
    </citation>
    <scope>NUCLEOTIDE SEQUENCE</scope>
    <source>
        <strain evidence="7">LBG001</strain>
    </source>
</reference>
<organism evidence="7 8">
    <name type="scientific">Bdellovibrio reynosensis</name>
    <dbReference type="NCBI Taxonomy" id="2835041"/>
    <lineage>
        <taxon>Bacteria</taxon>
        <taxon>Pseudomonadati</taxon>
        <taxon>Bdellovibrionota</taxon>
        <taxon>Bdellovibrionia</taxon>
        <taxon>Bdellovibrionales</taxon>
        <taxon>Pseudobdellovibrionaceae</taxon>
        <taxon>Bdellovibrio</taxon>
    </lineage>
</organism>
<dbReference type="Pfam" id="PF13365">
    <property type="entry name" value="Trypsin_2"/>
    <property type="match status" value="1"/>
</dbReference>
<dbReference type="Gene3D" id="2.40.10.10">
    <property type="entry name" value="Trypsin-like serine proteases"/>
    <property type="match status" value="2"/>
</dbReference>
<keyword evidence="3 6" id="KW-0732">Signal</keyword>
<dbReference type="RefSeq" id="WP_243538341.1">
    <property type="nucleotide sequence ID" value="NZ_CP093442.1"/>
</dbReference>
<evidence type="ECO:0000313" key="7">
    <source>
        <dbReference type="EMBL" id="UOF01737.1"/>
    </source>
</evidence>